<feature type="region of interest" description="Disordered" evidence="1">
    <location>
        <begin position="1"/>
        <end position="39"/>
    </location>
</feature>
<dbReference type="Proteomes" id="UP000620670">
    <property type="component" value="Unassembled WGS sequence"/>
</dbReference>
<sequence>MPEPAWPPRVPSLATSPRRRSCALSIPEARKGTPDPTLDEKEYRRRFLEQFQDPAFEPLSGELQRIADAAWDAYSHHRKSPKTRKAGPGFADPDYDLAVDWLAAKQAIDVAQKQHEDSSGPARFLLIAASSRSEHTCPGEMSKTYRLVEIARQILGSAENTEVEVLELSRLAAEYGRQIHPCKACFSTAAALCHWPCSCYPNYSLGQTHDWMNDIYPKWVAAHGVMIVTPVNWYQVSSPLKLMMDRLVCADGGNPDPTSTEGKTVPLAKGLELKGWDYPKHLEGRLFSVIVHGDAEGAGDVRRSLSDWLRAMELVPAGAAAEFERYIGYWKPYATSHEELDRDEAVQDEVRNAAWTLLEAVQAKRAGSFVTAGDNLKEPRQK</sequence>
<name>A0ABS0XXI9_9HYPH</name>
<dbReference type="Gene3D" id="3.40.50.360">
    <property type="match status" value="1"/>
</dbReference>
<dbReference type="Pfam" id="PF03358">
    <property type="entry name" value="FMN_red"/>
    <property type="match status" value="1"/>
</dbReference>
<feature type="domain" description="NADPH-dependent FMN reductase-like" evidence="2">
    <location>
        <begin position="123"/>
        <end position="318"/>
    </location>
</feature>
<protein>
    <submittedName>
        <fullName evidence="3">Flavodoxin family protein</fullName>
    </submittedName>
</protein>
<dbReference type="EMBL" id="JAELXT010000002">
    <property type="protein sequence ID" value="MBJ6124443.1"/>
    <property type="molecule type" value="Genomic_DNA"/>
</dbReference>
<keyword evidence="4" id="KW-1185">Reference proteome</keyword>
<reference evidence="4" key="1">
    <citation type="submission" date="2020-12" db="EMBL/GenBank/DDBJ databases">
        <title>Hymenobacter sp.</title>
        <authorList>
            <person name="Kim M.K."/>
        </authorList>
    </citation>
    <scope>NUCLEOTIDE SEQUENCE [LARGE SCALE GENOMIC DNA]</scope>
    <source>
        <strain evidence="4">BT325</strain>
    </source>
</reference>
<evidence type="ECO:0000313" key="4">
    <source>
        <dbReference type="Proteomes" id="UP000620670"/>
    </source>
</evidence>
<evidence type="ECO:0000259" key="2">
    <source>
        <dbReference type="Pfam" id="PF03358"/>
    </source>
</evidence>
<dbReference type="InterPro" id="IPR005025">
    <property type="entry name" value="FMN_Rdtase-like_dom"/>
</dbReference>
<dbReference type="InterPro" id="IPR029039">
    <property type="entry name" value="Flavoprotein-like_sf"/>
</dbReference>
<feature type="compositionally biased region" description="Basic and acidic residues" evidence="1">
    <location>
        <begin position="28"/>
        <end position="39"/>
    </location>
</feature>
<feature type="compositionally biased region" description="Pro residues" evidence="1">
    <location>
        <begin position="1"/>
        <end position="10"/>
    </location>
</feature>
<organism evidence="3 4">
    <name type="scientific">Microvirga splendida</name>
    <dbReference type="NCBI Taxonomy" id="2795727"/>
    <lineage>
        <taxon>Bacteria</taxon>
        <taxon>Pseudomonadati</taxon>
        <taxon>Pseudomonadota</taxon>
        <taxon>Alphaproteobacteria</taxon>
        <taxon>Hyphomicrobiales</taxon>
        <taxon>Methylobacteriaceae</taxon>
        <taxon>Microvirga</taxon>
    </lineage>
</organism>
<comment type="caution">
    <text evidence="3">The sequence shown here is derived from an EMBL/GenBank/DDBJ whole genome shotgun (WGS) entry which is preliminary data.</text>
</comment>
<evidence type="ECO:0000256" key="1">
    <source>
        <dbReference type="SAM" id="MobiDB-lite"/>
    </source>
</evidence>
<proteinExistence type="predicted"/>
<evidence type="ECO:0000313" key="3">
    <source>
        <dbReference type="EMBL" id="MBJ6124443.1"/>
    </source>
</evidence>
<accession>A0ABS0XXI9</accession>
<dbReference type="SUPFAM" id="SSF52218">
    <property type="entry name" value="Flavoproteins"/>
    <property type="match status" value="1"/>
</dbReference>
<gene>
    <name evidence="3" type="ORF">JAO75_03365</name>
</gene>